<organism evidence="1 2">
    <name type="scientific">Flagellimonas marina</name>
    <dbReference type="NCBI Taxonomy" id="1775168"/>
    <lineage>
        <taxon>Bacteria</taxon>
        <taxon>Pseudomonadati</taxon>
        <taxon>Bacteroidota</taxon>
        <taxon>Flavobacteriia</taxon>
        <taxon>Flavobacteriales</taxon>
        <taxon>Flavobacteriaceae</taxon>
        <taxon>Flagellimonas</taxon>
    </lineage>
</organism>
<dbReference type="PROSITE" id="PS51257">
    <property type="entry name" value="PROKAR_LIPOPROTEIN"/>
    <property type="match status" value="1"/>
</dbReference>
<dbReference type="EMBL" id="JBHSCL010000002">
    <property type="protein sequence ID" value="MFC4218680.1"/>
    <property type="molecule type" value="Genomic_DNA"/>
</dbReference>
<gene>
    <name evidence="1" type="ORF">ACFOWS_00950</name>
</gene>
<sequence>MIKKIRFSLIIALVFASCNPKTQQPEAQRSQNTKQALLIGTFHYHNPGADVAQTKSFDILNESAQAELEQISEKIKAYQPDQVFVEWPYDEQQELDSLYQLYLNDTYFTNDSLSDFYAKNEIFQLAFRVAKKVGLKSVQAVDYQHTDFPFDSLMTVIENSKQDHLQSQIEETITYFTEGFNSKIKQGSTLMDLTYYLNSEELRKRSNEFHTQVPLKTGGKDNFVGAHLTAEWYRRNLFMWSLVEKSMTNQDERIMLLLGASHIALIKDFIDQNPNWNTVELQEVMGQ</sequence>
<protein>
    <submittedName>
        <fullName evidence="1">DUF5694 domain-containing protein</fullName>
    </submittedName>
</protein>
<evidence type="ECO:0000313" key="2">
    <source>
        <dbReference type="Proteomes" id="UP001595841"/>
    </source>
</evidence>
<dbReference type="Proteomes" id="UP001595841">
    <property type="component" value="Unassembled WGS sequence"/>
</dbReference>
<comment type="caution">
    <text evidence="1">The sequence shown here is derived from an EMBL/GenBank/DDBJ whole genome shotgun (WGS) entry which is preliminary data.</text>
</comment>
<dbReference type="RefSeq" id="WP_379762058.1">
    <property type="nucleotide sequence ID" value="NZ_JBHSCL010000002.1"/>
</dbReference>
<dbReference type="InterPro" id="IPR043749">
    <property type="entry name" value="DUF5694"/>
</dbReference>
<accession>A0ABV8PHT1</accession>
<keyword evidence="2" id="KW-1185">Reference proteome</keyword>
<evidence type="ECO:0000313" key="1">
    <source>
        <dbReference type="EMBL" id="MFC4218680.1"/>
    </source>
</evidence>
<reference evidence="2" key="1">
    <citation type="journal article" date="2019" name="Int. J. Syst. Evol. Microbiol.">
        <title>The Global Catalogue of Microorganisms (GCM) 10K type strain sequencing project: providing services to taxonomists for standard genome sequencing and annotation.</title>
        <authorList>
            <consortium name="The Broad Institute Genomics Platform"/>
            <consortium name="The Broad Institute Genome Sequencing Center for Infectious Disease"/>
            <person name="Wu L."/>
            <person name="Ma J."/>
        </authorList>
    </citation>
    <scope>NUCLEOTIDE SEQUENCE [LARGE SCALE GENOMIC DNA]</scope>
    <source>
        <strain evidence="2">CGMCC 1.15774</strain>
    </source>
</reference>
<proteinExistence type="predicted"/>
<name>A0ABV8PHT1_9FLAO</name>
<dbReference type="Pfam" id="PF18950">
    <property type="entry name" value="DUF5694"/>
    <property type="match status" value="1"/>
</dbReference>